<keyword evidence="3" id="KW-1185">Reference proteome</keyword>
<reference evidence="2 3" key="1">
    <citation type="submission" date="2019-03" db="EMBL/GenBank/DDBJ databases">
        <title>First draft genome of Liparis tanakae, snailfish: a comprehensive survey of snailfish specific genes.</title>
        <authorList>
            <person name="Kim W."/>
            <person name="Song I."/>
            <person name="Jeong J.-H."/>
            <person name="Kim D."/>
            <person name="Kim S."/>
            <person name="Ryu S."/>
            <person name="Song J.Y."/>
            <person name="Lee S.K."/>
        </authorList>
    </citation>
    <scope>NUCLEOTIDE SEQUENCE [LARGE SCALE GENOMIC DNA]</scope>
    <source>
        <tissue evidence="2">Muscle</tissue>
    </source>
</reference>
<dbReference type="AlphaFoldDB" id="A0A4Z2GH82"/>
<gene>
    <name evidence="2" type="ORF">EYF80_036921</name>
</gene>
<dbReference type="EMBL" id="SRLO01000533">
    <property type="protein sequence ID" value="TNN52908.1"/>
    <property type="molecule type" value="Genomic_DNA"/>
</dbReference>
<comment type="caution">
    <text evidence="2">The sequence shown here is derived from an EMBL/GenBank/DDBJ whole genome shotgun (WGS) entry which is preliminary data.</text>
</comment>
<protein>
    <submittedName>
        <fullName evidence="2">Uncharacterized protein</fullName>
    </submittedName>
</protein>
<evidence type="ECO:0000313" key="3">
    <source>
        <dbReference type="Proteomes" id="UP000314294"/>
    </source>
</evidence>
<accession>A0A4Z2GH82</accession>
<feature type="region of interest" description="Disordered" evidence="1">
    <location>
        <begin position="32"/>
        <end position="64"/>
    </location>
</feature>
<dbReference type="Proteomes" id="UP000314294">
    <property type="component" value="Unassembled WGS sequence"/>
</dbReference>
<evidence type="ECO:0000256" key="1">
    <source>
        <dbReference type="SAM" id="MobiDB-lite"/>
    </source>
</evidence>
<proteinExistence type="predicted"/>
<organism evidence="2 3">
    <name type="scientific">Liparis tanakae</name>
    <name type="common">Tanaka's snailfish</name>
    <dbReference type="NCBI Taxonomy" id="230148"/>
    <lineage>
        <taxon>Eukaryota</taxon>
        <taxon>Metazoa</taxon>
        <taxon>Chordata</taxon>
        <taxon>Craniata</taxon>
        <taxon>Vertebrata</taxon>
        <taxon>Euteleostomi</taxon>
        <taxon>Actinopterygii</taxon>
        <taxon>Neopterygii</taxon>
        <taxon>Teleostei</taxon>
        <taxon>Neoteleostei</taxon>
        <taxon>Acanthomorphata</taxon>
        <taxon>Eupercaria</taxon>
        <taxon>Perciformes</taxon>
        <taxon>Cottioidei</taxon>
        <taxon>Cottales</taxon>
        <taxon>Liparidae</taxon>
        <taxon>Liparis</taxon>
    </lineage>
</organism>
<name>A0A4Z2GH82_9TELE</name>
<sequence>MPPRGKLWLLCDTAGAASGPLARVSSTAVLVPHGLEEEEGDARPETKRPRLQTASTSPHEGLHT</sequence>
<evidence type="ECO:0000313" key="2">
    <source>
        <dbReference type="EMBL" id="TNN52908.1"/>
    </source>
</evidence>